<dbReference type="STRING" id="634771.SAMN04488128_102426"/>
<proteinExistence type="predicted"/>
<dbReference type="OrthoDB" id="660065at2"/>
<accession>A0A1T4QKM7</accession>
<sequence>MKPSVTVLCLVVLALSACRKDNTGKDPSYNYNDVNIAAISDVPAFIYESDRLVAIGNERFTYDDKGRIVGSRIAHRDTLNKLITGYVYKTRFMWVNGLCAGSIADSLYTYVKGLDGSIKNEWFASGTVLSNYDYNLSTGYLSSVSLVPGRWNTAFYTSLKYEYDGKGNVIKIVASQPNPISRPGAPFELITVMTFQYDNHPSPFYAMYKKYGFMLPALQHFATSVSPNNVIKVQMKLDNMVELVQQYTYEYNAAGYPVKMTTNGGSVTGQTTYISYR</sequence>
<evidence type="ECO:0000313" key="1">
    <source>
        <dbReference type="EMBL" id="SKA04265.1"/>
    </source>
</evidence>
<dbReference type="PROSITE" id="PS51257">
    <property type="entry name" value="PROKAR_LIPOPROTEIN"/>
    <property type="match status" value="1"/>
</dbReference>
<protein>
    <submittedName>
        <fullName evidence="1">YD repeat-containing protein</fullName>
    </submittedName>
</protein>
<dbReference type="Gene3D" id="2.180.10.10">
    <property type="entry name" value="RHS repeat-associated core"/>
    <property type="match status" value="1"/>
</dbReference>
<reference evidence="2" key="1">
    <citation type="submission" date="2017-02" db="EMBL/GenBank/DDBJ databases">
        <authorList>
            <person name="Varghese N."/>
            <person name="Submissions S."/>
        </authorList>
    </citation>
    <scope>NUCLEOTIDE SEQUENCE [LARGE SCALE GENOMIC DNA]</scope>
    <source>
        <strain evidence="2">DSM 22224</strain>
    </source>
</reference>
<dbReference type="InterPro" id="IPR006530">
    <property type="entry name" value="YD"/>
</dbReference>
<dbReference type="AlphaFoldDB" id="A0A1T4QKM7"/>
<gene>
    <name evidence="1" type="ORF">SAMN04488128_102426</name>
</gene>
<dbReference type="RefSeq" id="WP_078668977.1">
    <property type="nucleotide sequence ID" value="NZ_FUWZ01000002.1"/>
</dbReference>
<keyword evidence="2" id="KW-1185">Reference proteome</keyword>
<dbReference type="NCBIfam" id="TIGR01643">
    <property type="entry name" value="YD_repeat_2x"/>
    <property type="match status" value="1"/>
</dbReference>
<dbReference type="Proteomes" id="UP000190367">
    <property type="component" value="Unassembled WGS sequence"/>
</dbReference>
<dbReference type="EMBL" id="FUWZ01000002">
    <property type="protein sequence ID" value="SKA04265.1"/>
    <property type="molecule type" value="Genomic_DNA"/>
</dbReference>
<name>A0A1T4QKM7_9BACT</name>
<evidence type="ECO:0000313" key="2">
    <source>
        <dbReference type="Proteomes" id="UP000190367"/>
    </source>
</evidence>
<organism evidence="1 2">
    <name type="scientific">Chitinophaga eiseniae</name>
    <dbReference type="NCBI Taxonomy" id="634771"/>
    <lineage>
        <taxon>Bacteria</taxon>
        <taxon>Pseudomonadati</taxon>
        <taxon>Bacteroidota</taxon>
        <taxon>Chitinophagia</taxon>
        <taxon>Chitinophagales</taxon>
        <taxon>Chitinophagaceae</taxon>
        <taxon>Chitinophaga</taxon>
    </lineage>
</organism>